<dbReference type="PROSITE" id="PS50056">
    <property type="entry name" value="TYR_PHOSPHATASE_2"/>
    <property type="match status" value="1"/>
</dbReference>
<dbReference type="GO" id="GO:0005737">
    <property type="term" value="C:cytoplasm"/>
    <property type="evidence" value="ECO:0007669"/>
    <property type="project" value="TreeGrafter"/>
</dbReference>
<dbReference type="PANTHER" id="PTHR46588">
    <property type="entry name" value="SERINE/THREONINE/TYROSINE-INTERACTING PROTEIN"/>
    <property type="match status" value="1"/>
</dbReference>
<evidence type="ECO:0000256" key="2">
    <source>
        <dbReference type="SAM" id="MobiDB-lite"/>
    </source>
</evidence>
<evidence type="ECO:0000259" key="4">
    <source>
        <dbReference type="PROSITE" id="PS50056"/>
    </source>
</evidence>
<feature type="domain" description="Tyrosine-protein phosphatase" evidence="3">
    <location>
        <begin position="14"/>
        <end position="162"/>
    </location>
</feature>
<dbReference type="SMART" id="SM00195">
    <property type="entry name" value="DSPc"/>
    <property type="match status" value="1"/>
</dbReference>
<dbReference type="InterPro" id="IPR020422">
    <property type="entry name" value="TYR_PHOSPHATASE_DUAL_dom"/>
</dbReference>
<dbReference type="Proteomes" id="UP000070444">
    <property type="component" value="Unassembled WGS sequence"/>
</dbReference>
<feature type="compositionally biased region" description="Basic and acidic residues" evidence="2">
    <location>
        <begin position="192"/>
        <end position="202"/>
    </location>
</feature>
<organism evidence="5 6">
    <name type="scientific">Conidiobolus coronatus (strain ATCC 28846 / CBS 209.66 / NRRL 28638)</name>
    <name type="common">Delacroixia coronata</name>
    <dbReference type="NCBI Taxonomy" id="796925"/>
    <lineage>
        <taxon>Eukaryota</taxon>
        <taxon>Fungi</taxon>
        <taxon>Fungi incertae sedis</taxon>
        <taxon>Zoopagomycota</taxon>
        <taxon>Entomophthoromycotina</taxon>
        <taxon>Entomophthoromycetes</taxon>
        <taxon>Entomophthorales</taxon>
        <taxon>Ancylistaceae</taxon>
        <taxon>Conidiobolus</taxon>
    </lineage>
</organism>
<feature type="region of interest" description="Disordered" evidence="2">
    <location>
        <begin position="174"/>
        <end position="202"/>
    </location>
</feature>
<dbReference type="Pfam" id="PF00782">
    <property type="entry name" value="DSPc"/>
    <property type="match status" value="1"/>
</dbReference>
<evidence type="ECO:0000313" key="6">
    <source>
        <dbReference type="Proteomes" id="UP000070444"/>
    </source>
</evidence>
<proteinExistence type="inferred from homology"/>
<dbReference type="EMBL" id="KQ964559">
    <property type="protein sequence ID" value="KXN68825.1"/>
    <property type="molecule type" value="Genomic_DNA"/>
</dbReference>
<dbReference type="STRING" id="796925.A0A137P186"/>
<dbReference type="SUPFAM" id="SSF52799">
    <property type="entry name" value="(Phosphotyrosine protein) phosphatases II"/>
    <property type="match status" value="1"/>
</dbReference>
<gene>
    <name evidence="5" type="ORF">CONCODRAFT_8838</name>
</gene>
<dbReference type="GO" id="GO:1990444">
    <property type="term" value="F:F-box domain binding"/>
    <property type="evidence" value="ECO:0007669"/>
    <property type="project" value="TreeGrafter"/>
</dbReference>
<dbReference type="GO" id="GO:0005654">
    <property type="term" value="C:nucleoplasm"/>
    <property type="evidence" value="ECO:0007669"/>
    <property type="project" value="TreeGrafter"/>
</dbReference>
<evidence type="ECO:0000259" key="3">
    <source>
        <dbReference type="PROSITE" id="PS50054"/>
    </source>
</evidence>
<keyword evidence="6" id="KW-1185">Reference proteome</keyword>
<dbReference type="Gene3D" id="3.90.190.10">
    <property type="entry name" value="Protein tyrosine phosphatase superfamily"/>
    <property type="match status" value="1"/>
</dbReference>
<dbReference type="InterPro" id="IPR029021">
    <property type="entry name" value="Prot-tyrosine_phosphatase-like"/>
</dbReference>
<dbReference type="InterPro" id="IPR000340">
    <property type="entry name" value="Dual-sp_phosphatase_cat-dom"/>
</dbReference>
<dbReference type="GO" id="GO:0140096">
    <property type="term" value="F:catalytic activity, acting on a protein"/>
    <property type="evidence" value="ECO:0007669"/>
    <property type="project" value="UniProtKB-ARBA"/>
</dbReference>
<dbReference type="PROSITE" id="PS50054">
    <property type="entry name" value="TYR_PHOSPHATASE_DUAL"/>
    <property type="match status" value="1"/>
</dbReference>
<accession>A0A137P186</accession>
<dbReference type="OrthoDB" id="2017893at2759"/>
<name>A0A137P186_CONC2</name>
<dbReference type="GO" id="GO:0070372">
    <property type="term" value="P:regulation of ERK1 and ERK2 cascade"/>
    <property type="evidence" value="ECO:0007669"/>
    <property type="project" value="TreeGrafter"/>
</dbReference>
<dbReference type="AlphaFoldDB" id="A0A137P186"/>
<evidence type="ECO:0000313" key="5">
    <source>
        <dbReference type="EMBL" id="KXN68825.1"/>
    </source>
</evidence>
<comment type="similarity">
    <text evidence="1">Belongs to the protein-tyrosine phosphatase family. Non-receptor class subfamily.</text>
</comment>
<dbReference type="GO" id="GO:0062026">
    <property type="term" value="P:negative regulation of SCF-dependent proteasomal ubiquitin-dependent catabolic process"/>
    <property type="evidence" value="ECO:0007669"/>
    <property type="project" value="TreeGrafter"/>
</dbReference>
<dbReference type="InterPro" id="IPR052449">
    <property type="entry name" value="STYX-Interacting_Phosphatase"/>
</dbReference>
<dbReference type="InterPro" id="IPR000387">
    <property type="entry name" value="Tyr_Pase_dom"/>
</dbReference>
<protein>
    <submittedName>
        <fullName evidence="5">Phosphatases II</fullName>
    </submittedName>
</protein>
<dbReference type="OMA" id="YLMETHT"/>
<sequence length="202" mass="23524">MYLRPHEWKHDQRWEAQEIVPNLFCGPLRAAKDFDFIQKAGITHVIAIKYPVEERIPNPQYPNNSIHFYQINIQDGIMDNAIPFFTLFNRYVNDAINAGGRVLVYCISGLNQGAAFVISFLIKHHGMNFEDAHQLMRMRRFCTIISEAFKYQLMEYEHIFPLLDQQLQGGTYSMPNGLKREHNTDISSQSKRGRDDFDQPGL</sequence>
<dbReference type="PANTHER" id="PTHR46588:SF1">
    <property type="entry name" value="SERINE_THREONINE_TYROSINE-INTERACTING PROTEIN"/>
    <property type="match status" value="1"/>
</dbReference>
<feature type="domain" description="Tyrosine specific protein phosphatases" evidence="4">
    <location>
        <begin position="82"/>
        <end position="151"/>
    </location>
</feature>
<evidence type="ECO:0000256" key="1">
    <source>
        <dbReference type="ARBA" id="ARBA00009649"/>
    </source>
</evidence>
<reference evidence="5 6" key="1">
    <citation type="journal article" date="2015" name="Genome Biol. Evol.">
        <title>Phylogenomic analyses indicate that early fungi evolved digesting cell walls of algal ancestors of land plants.</title>
        <authorList>
            <person name="Chang Y."/>
            <person name="Wang S."/>
            <person name="Sekimoto S."/>
            <person name="Aerts A.L."/>
            <person name="Choi C."/>
            <person name="Clum A."/>
            <person name="LaButti K.M."/>
            <person name="Lindquist E.A."/>
            <person name="Yee Ngan C."/>
            <person name="Ohm R.A."/>
            <person name="Salamov A.A."/>
            <person name="Grigoriev I.V."/>
            <person name="Spatafora J.W."/>
            <person name="Berbee M.L."/>
        </authorList>
    </citation>
    <scope>NUCLEOTIDE SEQUENCE [LARGE SCALE GENOMIC DNA]</scope>
    <source>
        <strain evidence="5 6">NRRL 28638</strain>
    </source>
</reference>